<evidence type="ECO:0000313" key="2">
    <source>
        <dbReference type="EMBL" id="ELT87685.1"/>
    </source>
</evidence>
<dbReference type="InterPro" id="IPR047936">
    <property type="entry name" value="BTBD7_BACK"/>
</dbReference>
<gene>
    <name evidence="2" type="ORF">CAPTEDRAFT_22921</name>
</gene>
<evidence type="ECO:0000259" key="1">
    <source>
        <dbReference type="PROSITE" id="PS50097"/>
    </source>
</evidence>
<dbReference type="PROSITE" id="PS50097">
    <property type="entry name" value="BTB"/>
    <property type="match status" value="2"/>
</dbReference>
<dbReference type="STRING" id="283909.R7T8H1"/>
<proteinExistence type="predicted"/>
<dbReference type="InterPro" id="IPR000210">
    <property type="entry name" value="BTB/POZ_dom"/>
</dbReference>
<dbReference type="SMART" id="SM00875">
    <property type="entry name" value="BACK"/>
    <property type="match status" value="1"/>
</dbReference>
<reference evidence="3" key="3">
    <citation type="submission" date="2015-06" db="UniProtKB">
        <authorList>
            <consortium name="EnsemblMetazoa"/>
        </authorList>
    </citation>
    <scope>IDENTIFICATION</scope>
</reference>
<protein>
    <recommendedName>
        <fullName evidence="1">BTB domain-containing protein</fullName>
    </recommendedName>
</protein>
<dbReference type="CDD" id="cd18284">
    <property type="entry name" value="BTB2_POZ_BTBD7"/>
    <property type="match status" value="1"/>
</dbReference>
<feature type="domain" description="BTB" evidence="1">
    <location>
        <begin position="208"/>
        <end position="284"/>
    </location>
</feature>
<keyword evidence="4" id="KW-1185">Reference proteome</keyword>
<dbReference type="FunCoup" id="R7T8H1">
    <property type="interactions" value="310"/>
</dbReference>
<dbReference type="InterPro" id="IPR011705">
    <property type="entry name" value="BACK"/>
</dbReference>
<organism evidence="2">
    <name type="scientific">Capitella teleta</name>
    <name type="common">Polychaete worm</name>
    <dbReference type="NCBI Taxonomy" id="283909"/>
    <lineage>
        <taxon>Eukaryota</taxon>
        <taxon>Metazoa</taxon>
        <taxon>Spiralia</taxon>
        <taxon>Lophotrochozoa</taxon>
        <taxon>Annelida</taxon>
        <taxon>Polychaeta</taxon>
        <taxon>Sedentaria</taxon>
        <taxon>Scolecida</taxon>
        <taxon>Capitellidae</taxon>
        <taxon>Capitella</taxon>
    </lineage>
</organism>
<dbReference type="SMART" id="SM00225">
    <property type="entry name" value="BTB"/>
    <property type="match status" value="2"/>
</dbReference>
<dbReference type="EnsemblMetazoa" id="CapteT22921">
    <property type="protein sequence ID" value="CapteP22921"/>
    <property type="gene ID" value="CapteG22921"/>
</dbReference>
<dbReference type="Pfam" id="PF00651">
    <property type="entry name" value="BTB"/>
    <property type="match status" value="2"/>
</dbReference>
<dbReference type="InterPro" id="IPR011333">
    <property type="entry name" value="SKP1/BTB/POZ_sf"/>
</dbReference>
<dbReference type="Gene3D" id="3.30.710.10">
    <property type="entry name" value="Potassium Channel Kv1.1, Chain A"/>
    <property type="match status" value="2"/>
</dbReference>
<dbReference type="PANTHER" id="PTHR16064:SF3">
    <property type="entry name" value="BTB_POZ DOMAIN-CONTAINING PROTEIN 7"/>
    <property type="match status" value="1"/>
</dbReference>
<sequence length="657" mass="74106">RDKKKKASKFATLRKKLIRVRRSSRSLDNSKVIRELTLGWSIHELSALVEEYEASAALKELASCADLARPHARTCQQDLSVLYDCKYCTDVDIVYQGVVFPVHRSILSVRCPFFRDLLAHYPDQNSQVPLSIRTPGVDTHTFSALLRYLYTGEINSGGPLDNRELLIQLSQEFGTPNPLEHDLRRLMESGVYSDAVLVFASDAHEHNSDSLLSVSSEARTLMRHELRCHRAVLAARSPFFRNLILRRGCNSEQACIVLDESVIPRRYARVLLQALYMDSVNLACIVRSSVSVCSLSEVQAMVAGKGHVSLTEEAMEIFQIAQFIDFPILSQGCEDIIVERLSAENLLCTLAWSEEAHGSAWVQHQALHFLREEFSSLSRSPLLYDLSRHYLLQAIKSDFLQAGELDVLSAVIKWGEHELIKRLEEREPNLLSHTAHSISRKGVKKRDLNDVELRDILTDLLPFVRTDHVLPPHHDLLCNAIRRGLVSKPPSHMIGGECSGQFSPASAWVRCGGKGMYTKPRLFLPYYEEAKALLEEQLAQVQENEVVRLRMIPSAIPDTLYMVSEYACRSSPHLCRSQPTLDPSPQHSSLDVITGTIPVPDDDTLRKMQQRESELCQSPLVHRAYSLACADRREVAHCVRVRVAREFGLPDSCADLL</sequence>
<dbReference type="AlphaFoldDB" id="R7T8H1"/>
<feature type="non-terminal residue" evidence="2">
    <location>
        <position position="657"/>
    </location>
</feature>
<dbReference type="PANTHER" id="PTHR16064">
    <property type="entry name" value="BTB POZ DOMAIN CONTAINING 7"/>
    <property type="match status" value="1"/>
</dbReference>
<dbReference type="SUPFAM" id="SSF54695">
    <property type="entry name" value="POZ domain"/>
    <property type="match status" value="2"/>
</dbReference>
<name>R7T8H1_CAPTE</name>
<reference evidence="2 4" key="2">
    <citation type="journal article" date="2013" name="Nature">
        <title>Insights into bilaterian evolution from three spiralian genomes.</title>
        <authorList>
            <person name="Simakov O."/>
            <person name="Marletaz F."/>
            <person name="Cho S.J."/>
            <person name="Edsinger-Gonzales E."/>
            <person name="Havlak P."/>
            <person name="Hellsten U."/>
            <person name="Kuo D.H."/>
            <person name="Larsson T."/>
            <person name="Lv J."/>
            <person name="Arendt D."/>
            <person name="Savage R."/>
            <person name="Osoegawa K."/>
            <person name="de Jong P."/>
            <person name="Grimwood J."/>
            <person name="Chapman J.A."/>
            <person name="Shapiro H."/>
            <person name="Aerts A."/>
            <person name="Otillar R.P."/>
            <person name="Terry A.Y."/>
            <person name="Boore J.L."/>
            <person name="Grigoriev I.V."/>
            <person name="Lindberg D.R."/>
            <person name="Seaver E.C."/>
            <person name="Weisblat D.A."/>
            <person name="Putnam N.H."/>
            <person name="Rokhsar D.S."/>
        </authorList>
    </citation>
    <scope>NUCLEOTIDE SEQUENCE</scope>
    <source>
        <strain evidence="2 4">I ESC-2004</strain>
    </source>
</reference>
<evidence type="ECO:0000313" key="4">
    <source>
        <dbReference type="Proteomes" id="UP000014760"/>
    </source>
</evidence>
<reference evidence="4" key="1">
    <citation type="submission" date="2012-12" db="EMBL/GenBank/DDBJ databases">
        <authorList>
            <person name="Hellsten U."/>
            <person name="Grimwood J."/>
            <person name="Chapman J.A."/>
            <person name="Shapiro H."/>
            <person name="Aerts A."/>
            <person name="Otillar R.P."/>
            <person name="Terry A.Y."/>
            <person name="Boore J.L."/>
            <person name="Simakov O."/>
            <person name="Marletaz F."/>
            <person name="Cho S.-J."/>
            <person name="Edsinger-Gonzales E."/>
            <person name="Havlak P."/>
            <person name="Kuo D.-H."/>
            <person name="Larsson T."/>
            <person name="Lv J."/>
            <person name="Arendt D."/>
            <person name="Savage R."/>
            <person name="Osoegawa K."/>
            <person name="de Jong P."/>
            <person name="Lindberg D.R."/>
            <person name="Seaver E.C."/>
            <person name="Weisblat D.A."/>
            <person name="Putnam N.H."/>
            <person name="Grigoriev I.V."/>
            <person name="Rokhsar D.S."/>
        </authorList>
    </citation>
    <scope>NUCLEOTIDE SEQUENCE</scope>
    <source>
        <strain evidence="4">I ESC-2004</strain>
    </source>
</reference>
<accession>R7T8H1</accession>
<feature type="non-terminal residue" evidence="2">
    <location>
        <position position="1"/>
    </location>
</feature>
<dbReference type="CDD" id="cd18489">
    <property type="entry name" value="BACK_BTBD7"/>
    <property type="match status" value="1"/>
</dbReference>
<dbReference type="EMBL" id="AMQN01015766">
    <property type="status" value="NOT_ANNOTATED_CDS"/>
    <property type="molecule type" value="Genomic_DNA"/>
</dbReference>
<dbReference type="InterPro" id="IPR047934">
    <property type="entry name" value="BTBD7_BTB_POZ_first"/>
</dbReference>
<dbReference type="EMBL" id="KB312197">
    <property type="protein sequence ID" value="ELT87685.1"/>
    <property type="molecule type" value="Genomic_DNA"/>
</dbReference>
<dbReference type="Proteomes" id="UP000014760">
    <property type="component" value="Unassembled WGS sequence"/>
</dbReference>
<dbReference type="GO" id="GO:0061138">
    <property type="term" value="P:morphogenesis of a branching epithelium"/>
    <property type="evidence" value="ECO:0007669"/>
    <property type="project" value="InterPro"/>
</dbReference>
<dbReference type="InterPro" id="IPR047935">
    <property type="entry name" value="BTBD7_BTB_POZ_second"/>
</dbReference>
<dbReference type="InterPro" id="IPR042345">
    <property type="entry name" value="Btbd7"/>
</dbReference>
<dbReference type="OrthoDB" id="2347980at2759"/>
<dbReference type="Gene3D" id="1.25.40.420">
    <property type="match status" value="1"/>
</dbReference>
<dbReference type="CDD" id="cd18283">
    <property type="entry name" value="BTB1_POZ_BTBD7"/>
    <property type="match status" value="1"/>
</dbReference>
<dbReference type="OMA" id="IPPPDSH"/>
<dbReference type="HOGENOM" id="CLU_007289_2_1_1"/>
<evidence type="ECO:0000313" key="3">
    <source>
        <dbReference type="EnsemblMetazoa" id="CapteP22921"/>
    </source>
</evidence>
<dbReference type="Pfam" id="PF07707">
    <property type="entry name" value="BACK"/>
    <property type="match status" value="1"/>
</dbReference>
<feature type="domain" description="BTB" evidence="1">
    <location>
        <begin position="89"/>
        <end position="158"/>
    </location>
</feature>